<reference evidence="2 3" key="1">
    <citation type="journal article" date="2018" name="Front. Plant Sci.">
        <title>Red Clover (Trifolium pratense) and Zigzag Clover (T. medium) - A Picture of Genomic Similarities and Differences.</title>
        <authorList>
            <person name="Dluhosova J."/>
            <person name="Istvanek J."/>
            <person name="Nedelnik J."/>
            <person name="Repkova J."/>
        </authorList>
    </citation>
    <scope>NUCLEOTIDE SEQUENCE [LARGE SCALE GENOMIC DNA]</scope>
    <source>
        <strain evidence="3">cv. 10/8</strain>
        <tissue evidence="2">Leaf</tissue>
    </source>
</reference>
<gene>
    <name evidence="2" type="ORF">A2U01_0002326</name>
</gene>
<dbReference type="PANTHER" id="PTHR34222:SF99">
    <property type="entry name" value="PROTEIN, PUTATIVE-RELATED"/>
    <property type="match status" value="1"/>
</dbReference>
<feature type="compositionally biased region" description="Polar residues" evidence="1">
    <location>
        <begin position="110"/>
        <end position="137"/>
    </location>
</feature>
<sequence>MVIQHECQGNFSNLDDSSALINAARFGKGVSSQKSSRVCTYCGMSNHIVDQCYKKHGLPPHLRKSSRANAAIEGGDDVTIAASTSNANPSISQAQFDKLMSLLHNSSLNQASGSASTNQVGSSMVNGHTSVNHQGSENQDDDWFF</sequence>
<dbReference type="PANTHER" id="PTHR34222">
    <property type="entry name" value="GAG_PRE-INTEGRS DOMAIN-CONTAINING PROTEIN"/>
    <property type="match status" value="1"/>
</dbReference>
<evidence type="ECO:0000256" key="1">
    <source>
        <dbReference type="SAM" id="MobiDB-lite"/>
    </source>
</evidence>
<organism evidence="2 3">
    <name type="scientific">Trifolium medium</name>
    <dbReference type="NCBI Taxonomy" id="97028"/>
    <lineage>
        <taxon>Eukaryota</taxon>
        <taxon>Viridiplantae</taxon>
        <taxon>Streptophyta</taxon>
        <taxon>Embryophyta</taxon>
        <taxon>Tracheophyta</taxon>
        <taxon>Spermatophyta</taxon>
        <taxon>Magnoliopsida</taxon>
        <taxon>eudicotyledons</taxon>
        <taxon>Gunneridae</taxon>
        <taxon>Pentapetalae</taxon>
        <taxon>rosids</taxon>
        <taxon>fabids</taxon>
        <taxon>Fabales</taxon>
        <taxon>Fabaceae</taxon>
        <taxon>Papilionoideae</taxon>
        <taxon>50 kb inversion clade</taxon>
        <taxon>NPAAA clade</taxon>
        <taxon>Hologalegina</taxon>
        <taxon>IRL clade</taxon>
        <taxon>Trifolieae</taxon>
        <taxon>Trifolium</taxon>
    </lineage>
</organism>
<feature type="region of interest" description="Disordered" evidence="1">
    <location>
        <begin position="110"/>
        <end position="145"/>
    </location>
</feature>
<evidence type="ECO:0008006" key="4">
    <source>
        <dbReference type="Google" id="ProtNLM"/>
    </source>
</evidence>
<dbReference type="Proteomes" id="UP000265520">
    <property type="component" value="Unassembled WGS sequence"/>
</dbReference>
<protein>
    <recommendedName>
        <fullName evidence="4">Retrovirus-related pol polyprotein from transposon TNT 1-94</fullName>
    </recommendedName>
</protein>
<keyword evidence="3" id="KW-1185">Reference proteome</keyword>
<dbReference type="AlphaFoldDB" id="A0A392M2H1"/>
<evidence type="ECO:0000313" key="2">
    <source>
        <dbReference type="EMBL" id="MCH81537.1"/>
    </source>
</evidence>
<proteinExistence type="predicted"/>
<name>A0A392M2H1_9FABA</name>
<dbReference type="EMBL" id="LXQA010002416">
    <property type="protein sequence ID" value="MCH81537.1"/>
    <property type="molecule type" value="Genomic_DNA"/>
</dbReference>
<comment type="caution">
    <text evidence="2">The sequence shown here is derived from an EMBL/GenBank/DDBJ whole genome shotgun (WGS) entry which is preliminary data.</text>
</comment>
<accession>A0A392M2H1</accession>
<evidence type="ECO:0000313" key="3">
    <source>
        <dbReference type="Proteomes" id="UP000265520"/>
    </source>
</evidence>